<comment type="caution">
    <text evidence="1">The sequence shown here is derived from an EMBL/GenBank/DDBJ whole genome shotgun (WGS) entry which is preliminary data.</text>
</comment>
<dbReference type="InterPro" id="IPR025667">
    <property type="entry name" value="SprB_repeat"/>
</dbReference>
<name>A0A428KE28_9BACT</name>
<dbReference type="EMBL" id="RWIU01000002">
    <property type="protein sequence ID" value="RSK44717.1"/>
    <property type="molecule type" value="Genomic_DNA"/>
</dbReference>
<dbReference type="Gene3D" id="2.60.40.740">
    <property type="match status" value="1"/>
</dbReference>
<proteinExistence type="predicted"/>
<gene>
    <name evidence="1" type="ORF">EI293_09405</name>
</gene>
<dbReference type="RefSeq" id="WP_125436872.1">
    <property type="nucleotide sequence ID" value="NZ_RWIU01000002.1"/>
</dbReference>
<dbReference type="Proteomes" id="UP000270291">
    <property type="component" value="Unassembled WGS sequence"/>
</dbReference>
<evidence type="ECO:0000313" key="2">
    <source>
        <dbReference type="Proteomes" id="UP000270291"/>
    </source>
</evidence>
<protein>
    <recommendedName>
        <fullName evidence="3">Ig-like domain-containing protein</fullName>
    </recommendedName>
</protein>
<reference evidence="1 2" key="1">
    <citation type="submission" date="2018-12" db="EMBL/GenBank/DDBJ databases">
        <authorList>
            <person name="Feng G."/>
            <person name="Zhu H."/>
        </authorList>
    </citation>
    <scope>NUCLEOTIDE SEQUENCE [LARGE SCALE GENOMIC DNA]</scope>
    <source>
        <strain evidence="1 2">LMG 26000</strain>
    </source>
</reference>
<organism evidence="1 2">
    <name type="scientific">Hymenobacter perfusus</name>
    <dbReference type="NCBI Taxonomy" id="1236770"/>
    <lineage>
        <taxon>Bacteria</taxon>
        <taxon>Pseudomonadati</taxon>
        <taxon>Bacteroidota</taxon>
        <taxon>Cytophagia</taxon>
        <taxon>Cytophagales</taxon>
        <taxon>Hymenobacteraceae</taxon>
        <taxon>Hymenobacter</taxon>
    </lineage>
</organism>
<evidence type="ECO:0000313" key="1">
    <source>
        <dbReference type="EMBL" id="RSK44717.1"/>
    </source>
</evidence>
<dbReference type="AlphaFoldDB" id="A0A428KE28"/>
<sequence length="647" mass="70525">MRVLLKQLWSQNGTWGDRENDQAYGYYLGAEAWEFDTVSRTVVYTPFPQSASWTVDQSVGEAPPEDFSKPLGELVFSLPSFLDPVATTVGFFHDGNAGVRTLILDLTQLRTICFGASTGELQLTVGGTVPGPYTYLWDDGTTTLARGLVAAGTYHVTVTEEATGAACTVTLPVGQNARIDVLVERRDGQLTLVPSGGTAPFTFLWDDGSTLATRSGLASGTYSCVITDALGCTREVTVDFSRLGYYFSRNPIPLRLDAGDDYRADPTTLPSLTFTCQVLVEEQYLSEEFTAVGTALEQPADQQGRTSFQVQELLAPYLTYHVPAPAGPVGERATSLFKRFFLRHAPVSGNPPTAGTSTGAEQHYVLLGGLSFTEAQARTWFDSYQPQVKPFLSWDANDKWVLADQPEFLYFQALSATDEIRCAVRARFADGTSAAFVAAQLSDVLRYEVYCFAVGYAQVLASRLTSAQAAQLTGWEVQVTDSGGDALSEVRRYYLERKRPAQVRYLLYGNSLGGMNTFVATGEAQQDAEVSGDQVELNLPLDYDPLLGDTAVLERELKPVLKLASGVRLGRAEHLGLQELLLSRRVLLLNQGRWLAGYVKTKTFSLVDEGKRVPTLEVDFVLPAERQFTPYLPPAATAAVGPDSGAL</sequence>
<keyword evidence="2" id="KW-1185">Reference proteome</keyword>
<accession>A0A428KE28</accession>
<dbReference type="Pfam" id="PF13573">
    <property type="entry name" value="SprB"/>
    <property type="match status" value="2"/>
</dbReference>
<dbReference type="OrthoDB" id="1488462at2"/>
<evidence type="ECO:0008006" key="3">
    <source>
        <dbReference type="Google" id="ProtNLM"/>
    </source>
</evidence>